<sequence length="400" mass="43194">MKLAVIVTEFPKSTETFIYRDLTKFIEAGVDLRLYHVAPYRHAQPLHGFAAPLKERVVDIGFAQPVAVLRALLRHPRRLLGGIARMLWAYRLHPKIAAKSLALVPKALALGVHARAWGATHVHAEFAGHPATAAWIAHLAGGLPYSVSCRAHDVFRTQALLAEKLGDAQAVRTVSEFGRDFLRARVPGMATRDIHVIHSSVDVSRIAAVEQVPATDPFRILYVGALEPKKGVAHLLDALVLAGADLGEWRCDLIGHGPDAETLRARAEALGLADRVRFHGAQPFEVVAEAYRTASVCVAPSVIGPDGRQEGIPNVMIEALAYQRPAITTAISGIPELIRDGDTGLLVPPGDAAALAAALRRVHADPLAALAMARRGRAHVVAEFDLEKNARRQLALFFPA</sequence>
<keyword evidence="1" id="KW-0808">Transferase</keyword>
<dbReference type="Gene3D" id="3.40.50.2000">
    <property type="entry name" value="Glycogen Phosphorylase B"/>
    <property type="match status" value="2"/>
</dbReference>
<dbReference type="STRING" id="1855283.SAMN05216382_2910"/>
<organism evidence="1 2">
    <name type="scientific">Sphingomonas palmae</name>
    <dbReference type="NCBI Taxonomy" id="1855283"/>
    <lineage>
        <taxon>Bacteria</taxon>
        <taxon>Pseudomonadati</taxon>
        <taxon>Pseudomonadota</taxon>
        <taxon>Alphaproteobacteria</taxon>
        <taxon>Sphingomonadales</taxon>
        <taxon>Sphingomonadaceae</taxon>
        <taxon>Sphingomonas</taxon>
    </lineage>
</organism>
<accession>A0A1H7U2Y8</accession>
<evidence type="ECO:0000313" key="1">
    <source>
        <dbReference type="EMBL" id="SEL91174.1"/>
    </source>
</evidence>
<reference evidence="2" key="1">
    <citation type="submission" date="2016-10" db="EMBL/GenBank/DDBJ databases">
        <authorList>
            <person name="Varghese N."/>
            <person name="Submissions S."/>
        </authorList>
    </citation>
    <scope>NUCLEOTIDE SEQUENCE [LARGE SCALE GENOMIC DNA]</scope>
    <source>
        <strain evidence="2">JS21-1</strain>
    </source>
</reference>
<proteinExistence type="predicted"/>
<keyword evidence="2" id="KW-1185">Reference proteome</keyword>
<dbReference type="SUPFAM" id="SSF53756">
    <property type="entry name" value="UDP-Glycosyltransferase/glycogen phosphorylase"/>
    <property type="match status" value="1"/>
</dbReference>
<dbReference type="PANTHER" id="PTHR12526:SF635">
    <property type="entry name" value="GLYCOSYL TRANSFERASE GROUP 1"/>
    <property type="match status" value="1"/>
</dbReference>
<gene>
    <name evidence="1" type="ORF">SAMN05216382_2910</name>
</gene>
<dbReference type="PANTHER" id="PTHR12526">
    <property type="entry name" value="GLYCOSYLTRANSFERASE"/>
    <property type="match status" value="1"/>
</dbReference>
<dbReference type="RefSeq" id="WP_093007565.1">
    <property type="nucleotide sequence ID" value="NZ_FNZZ01000006.1"/>
</dbReference>
<dbReference type="OrthoDB" id="9790710at2"/>
<protein>
    <submittedName>
        <fullName evidence="1">Glycosyltransferase involved in cell wall bisynthesis</fullName>
    </submittedName>
</protein>
<dbReference type="AlphaFoldDB" id="A0A1H7U2Y8"/>
<dbReference type="Pfam" id="PF13692">
    <property type="entry name" value="Glyco_trans_1_4"/>
    <property type="match status" value="1"/>
</dbReference>
<dbReference type="GO" id="GO:0016757">
    <property type="term" value="F:glycosyltransferase activity"/>
    <property type="evidence" value="ECO:0007669"/>
    <property type="project" value="TreeGrafter"/>
</dbReference>
<dbReference type="Proteomes" id="UP000199214">
    <property type="component" value="Unassembled WGS sequence"/>
</dbReference>
<name>A0A1H7U2Y8_9SPHN</name>
<dbReference type="EMBL" id="FNZZ01000006">
    <property type="protein sequence ID" value="SEL91174.1"/>
    <property type="molecule type" value="Genomic_DNA"/>
</dbReference>
<evidence type="ECO:0000313" key="2">
    <source>
        <dbReference type="Proteomes" id="UP000199214"/>
    </source>
</evidence>